<accession>A0A0J9XGL5</accession>
<evidence type="ECO:0000313" key="2">
    <source>
        <dbReference type="Proteomes" id="UP000242525"/>
    </source>
</evidence>
<name>A0A0J9XGL5_GEOCN</name>
<organism evidence="1 2">
    <name type="scientific">Geotrichum candidum</name>
    <name type="common">Oospora lactis</name>
    <name type="synonym">Dipodascus geotrichum</name>
    <dbReference type="NCBI Taxonomy" id="1173061"/>
    <lineage>
        <taxon>Eukaryota</taxon>
        <taxon>Fungi</taxon>
        <taxon>Dikarya</taxon>
        <taxon>Ascomycota</taxon>
        <taxon>Saccharomycotina</taxon>
        <taxon>Dipodascomycetes</taxon>
        <taxon>Dipodascales</taxon>
        <taxon>Dipodascaceae</taxon>
        <taxon>Geotrichum</taxon>
    </lineage>
</organism>
<keyword evidence="2" id="KW-1185">Reference proteome</keyword>
<protein>
    <recommendedName>
        <fullName evidence="3">Metallothionein</fullName>
    </recommendedName>
</protein>
<sequence length="37" mass="3771">MPSCSCDTTTTPTTCPCGTKCSCGTTCDCTTCKGDKK</sequence>
<gene>
    <name evidence="1" type="ORF">BN980_GECA16s01467g</name>
</gene>
<evidence type="ECO:0008006" key="3">
    <source>
        <dbReference type="Google" id="ProtNLM"/>
    </source>
</evidence>
<evidence type="ECO:0000313" key="1">
    <source>
        <dbReference type="EMBL" id="CDO56694.1"/>
    </source>
</evidence>
<dbReference type="AlphaFoldDB" id="A0A0J9XGL5"/>
<dbReference type="EMBL" id="CCBN010000016">
    <property type="protein sequence ID" value="CDO56694.1"/>
    <property type="molecule type" value="Genomic_DNA"/>
</dbReference>
<dbReference type="Proteomes" id="UP000242525">
    <property type="component" value="Unassembled WGS sequence"/>
</dbReference>
<reference evidence="1" key="1">
    <citation type="submission" date="2014-03" db="EMBL/GenBank/DDBJ databases">
        <authorList>
            <person name="Casaregola S."/>
        </authorList>
    </citation>
    <scope>NUCLEOTIDE SEQUENCE [LARGE SCALE GENOMIC DNA]</scope>
    <source>
        <strain evidence="1">CLIB 918</strain>
    </source>
</reference>
<proteinExistence type="predicted"/>
<comment type="caution">
    <text evidence="1">The sequence shown here is derived from an EMBL/GenBank/DDBJ whole genome shotgun (WGS) entry which is preliminary data.</text>
</comment>